<name>A0A1Q2GU45_9GAMM</name>
<evidence type="ECO:0000256" key="4">
    <source>
        <dbReference type="ARBA" id="ARBA00022630"/>
    </source>
</evidence>
<dbReference type="SUPFAM" id="SSF51905">
    <property type="entry name" value="FAD/NAD(P)-binding domain"/>
    <property type="match status" value="1"/>
</dbReference>
<keyword evidence="6" id="KW-0521">NADP</keyword>
<dbReference type="Pfam" id="PF13434">
    <property type="entry name" value="Lys_Orn_oxgnase"/>
    <property type="match status" value="1"/>
</dbReference>
<sequence>MNTEPYDFIAIGLGPFNLSLACLSEPLGEVKSLFLEQRSLFDWHPGMMLEGVTLQTPFMSDLVTLADPTSKYSFLNYAKLNNRLYPFYIRESFFLLRREYNLYCQWVCSQLSNVAFEQTVTQVQFCEQSKCYTVTCNTLNGVQSYVTRHLVLGTGPAPYIPECATASNSANVMHSSDFCHRLDELKRAKRVTVVGAGQSAAEIYQTLLQQAVPNGLQLDWIARSPRYFPLEYTKLTLEMTSPEYVDYFYNLKTEQRDWLNQSQKNLFKGINGDLINNIFDTLYEQSLDGPITTTFKTNSKLSGVKKIGERLLTDFYHHELDQHFEIETDYLLCATGFKYSRPAFLNGISEQLPKDAHGRYIVSREYAVDKAQKQIFVQNAEQHTHGFVTPDLGMACYRNSIILREILGYAPYQVEQKIAFQCFDLSDVDTIEQQKSNAA</sequence>
<protein>
    <submittedName>
        <fullName evidence="8">Alcaligin biosynthesis protein</fullName>
    </submittedName>
</protein>
<dbReference type="PANTHER" id="PTHR42802">
    <property type="entry name" value="MONOOXYGENASE"/>
    <property type="match status" value="1"/>
</dbReference>
<dbReference type="PANTHER" id="PTHR42802:SF1">
    <property type="entry name" value="L-ORNITHINE N(5)-MONOOXYGENASE"/>
    <property type="match status" value="1"/>
</dbReference>
<dbReference type="AlphaFoldDB" id="A0A1Q2GU45"/>
<dbReference type="RefSeq" id="WP_077535365.1">
    <property type="nucleotide sequence ID" value="NZ_CP019628.1"/>
</dbReference>
<dbReference type="STRING" id="247523.B0W48_01790"/>
<evidence type="ECO:0000313" key="9">
    <source>
        <dbReference type="Proteomes" id="UP000188243"/>
    </source>
</evidence>
<dbReference type="Proteomes" id="UP000188243">
    <property type="component" value="Chromosome"/>
</dbReference>
<dbReference type="KEGG" id="paln:B0W48_01790"/>
<dbReference type="InterPro" id="IPR025700">
    <property type="entry name" value="Lys/Orn_oxygenase"/>
</dbReference>
<evidence type="ECO:0000256" key="1">
    <source>
        <dbReference type="ARBA" id="ARBA00001974"/>
    </source>
</evidence>
<organism evidence="8 9">
    <name type="scientific">Pseudoalteromonas aliena</name>
    <dbReference type="NCBI Taxonomy" id="247523"/>
    <lineage>
        <taxon>Bacteria</taxon>
        <taxon>Pseudomonadati</taxon>
        <taxon>Pseudomonadota</taxon>
        <taxon>Gammaproteobacteria</taxon>
        <taxon>Alteromonadales</taxon>
        <taxon>Pseudoalteromonadaceae</taxon>
        <taxon>Pseudoalteromonas</taxon>
    </lineage>
</organism>
<dbReference type="GO" id="GO:0016491">
    <property type="term" value="F:oxidoreductase activity"/>
    <property type="evidence" value="ECO:0007669"/>
    <property type="project" value="UniProtKB-KW"/>
</dbReference>
<evidence type="ECO:0000313" key="8">
    <source>
        <dbReference type="EMBL" id="AQP98639.1"/>
    </source>
</evidence>
<evidence type="ECO:0000256" key="5">
    <source>
        <dbReference type="ARBA" id="ARBA00022827"/>
    </source>
</evidence>
<reference evidence="8 9" key="1">
    <citation type="submission" date="2017-02" db="EMBL/GenBank/DDBJ databases">
        <title>Complete genome sequence of the cold-active Pseudoalteromonas aliena strain EH1 isolated from Arctic seawater.</title>
        <authorList>
            <person name="Kim E."/>
            <person name="Heo E."/>
            <person name="Kim H."/>
            <person name="Kim D."/>
        </authorList>
    </citation>
    <scope>NUCLEOTIDE SEQUENCE [LARGE SCALE GENOMIC DNA]</scope>
    <source>
        <strain evidence="8 9">EH1</strain>
    </source>
</reference>
<comment type="cofactor">
    <cofactor evidence="1">
        <name>FAD</name>
        <dbReference type="ChEBI" id="CHEBI:57692"/>
    </cofactor>
</comment>
<proteinExistence type="inferred from homology"/>
<keyword evidence="5" id="KW-0274">FAD</keyword>
<dbReference type="InterPro" id="IPR036188">
    <property type="entry name" value="FAD/NAD-bd_sf"/>
</dbReference>
<keyword evidence="4" id="KW-0285">Flavoprotein</keyword>
<dbReference type="Gene3D" id="3.50.50.60">
    <property type="entry name" value="FAD/NAD(P)-binding domain"/>
    <property type="match status" value="1"/>
</dbReference>
<gene>
    <name evidence="8" type="ORF">B0W48_01790</name>
</gene>
<comment type="similarity">
    <text evidence="3">Belongs to the lysine N(6)-hydroxylase/L-ornithine N(5)-oxygenase family.</text>
</comment>
<evidence type="ECO:0000256" key="2">
    <source>
        <dbReference type="ARBA" id="ARBA00004924"/>
    </source>
</evidence>
<dbReference type="EMBL" id="CP019628">
    <property type="protein sequence ID" value="AQP98639.1"/>
    <property type="molecule type" value="Genomic_DNA"/>
</dbReference>
<comment type="pathway">
    <text evidence="2">Siderophore biosynthesis.</text>
</comment>
<keyword evidence="7" id="KW-0560">Oxidoreductase</keyword>
<accession>A0A1Q2GU45</accession>
<evidence type="ECO:0000256" key="3">
    <source>
        <dbReference type="ARBA" id="ARBA00007588"/>
    </source>
</evidence>
<evidence type="ECO:0000256" key="7">
    <source>
        <dbReference type="ARBA" id="ARBA00023002"/>
    </source>
</evidence>
<evidence type="ECO:0000256" key="6">
    <source>
        <dbReference type="ARBA" id="ARBA00022857"/>
    </source>
</evidence>